<evidence type="ECO:0000256" key="1">
    <source>
        <dbReference type="ARBA" id="ARBA00008857"/>
    </source>
</evidence>
<dbReference type="InterPro" id="IPR044068">
    <property type="entry name" value="CB"/>
</dbReference>
<dbReference type="PROSITE" id="PS51898">
    <property type="entry name" value="TYR_RECOMBINASE"/>
    <property type="match status" value="1"/>
</dbReference>
<dbReference type="GO" id="GO:0003677">
    <property type="term" value="F:DNA binding"/>
    <property type="evidence" value="ECO:0007669"/>
    <property type="project" value="UniProtKB-UniRule"/>
</dbReference>
<dbReference type="OrthoDB" id="9766545at2"/>
<dbReference type="Gene3D" id="1.10.443.10">
    <property type="entry name" value="Intergrase catalytic core"/>
    <property type="match status" value="1"/>
</dbReference>
<dbReference type="SUPFAM" id="SSF56349">
    <property type="entry name" value="DNA breaking-rejoining enzymes"/>
    <property type="match status" value="1"/>
</dbReference>
<dbReference type="InterPro" id="IPR050090">
    <property type="entry name" value="Tyrosine_recombinase_XerCD"/>
</dbReference>
<reference evidence="7 8" key="1">
    <citation type="submission" date="2018-08" db="EMBL/GenBank/DDBJ databases">
        <title>Paenibacillus sp. M4BSY-1, whole genome shotgun sequence.</title>
        <authorList>
            <person name="Tuo L."/>
        </authorList>
    </citation>
    <scope>NUCLEOTIDE SEQUENCE [LARGE SCALE GENOMIC DNA]</scope>
    <source>
        <strain evidence="7 8">M4BSY-1</strain>
    </source>
</reference>
<evidence type="ECO:0008006" key="9">
    <source>
        <dbReference type="Google" id="ProtNLM"/>
    </source>
</evidence>
<evidence type="ECO:0000256" key="4">
    <source>
        <dbReference type="PROSITE-ProRule" id="PRU01248"/>
    </source>
</evidence>
<dbReference type="Proteomes" id="UP000261905">
    <property type="component" value="Unassembled WGS sequence"/>
</dbReference>
<proteinExistence type="inferred from homology"/>
<dbReference type="Gene3D" id="1.10.150.130">
    <property type="match status" value="1"/>
</dbReference>
<evidence type="ECO:0000259" key="6">
    <source>
        <dbReference type="PROSITE" id="PS51900"/>
    </source>
</evidence>
<dbReference type="GO" id="GO:0006310">
    <property type="term" value="P:DNA recombination"/>
    <property type="evidence" value="ECO:0007669"/>
    <property type="project" value="UniProtKB-KW"/>
</dbReference>
<comment type="similarity">
    <text evidence="1">Belongs to the 'phage' integrase family.</text>
</comment>
<keyword evidence="8" id="KW-1185">Reference proteome</keyword>
<evidence type="ECO:0000313" key="8">
    <source>
        <dbReference type="Proteomes" id="UP000261905"/>
    </source>
</evidence>
<dbReference type="InterPro" id="IPR010998">
    <property type="entry name" value="Integrase_recombinase_N"/>
</dbReference>
<dbReference type="InterPro" id="IPR002104">
    <property type="entry name" value="Integrase_catalytic"/>
</dbReference>
<evidence type="ECO:0000256" key="3">
    <source>
        <dbReference type="ARBA" id="ARBA00023172"/>
    </source>
</evidence>
<keyword evidence="3" id="KW-0233">DNA recombination</keyword>
<evidence type="ECO:0000259" key="5">
    <source>
        <dbReference type="PROSITE" id="PS51898"/>
    </source>
</evidence>
<gene>
    <name evidence="7" type="ORF">DX130_03095</name>
</gene>
<keyword evidence="2 4" id="KW-0238">DNA-binding</keyword>
<dbReference type="AlphaFoldDB" id="A0A371PIL7"/>
<dbReference type="PANTHER" id="PTHR30349:SF41">
    <property type="entry name" value="INTEGRASE_RECOMBINASE PROTEIN MJ0367-RELATED"/>
    <property type="match status" value="1"/>
</dbReference>
<sequence>MNFTYFQYKQINKNKQGSVLIMPIEFPTSPMQNLRLNIQQLVATYGIDGLQEILGEFGLGVDPTKTPNNIEDISGEAVEEYFLKCPRFISLSPDTRTTYKSELTQFFKFSKPTPTSTATLRQLAEPKNIVEYLNKYEPRSNTRAKKASFLRTFFRTTLKHFFNEKIEEIKPLLELKTDESDIPKALKVDQLREVVHLAAAKGNGFRNFTIIMTFLSSAIRLNELLQLKFGDIDSERQIIQVVAKGRKGAKRPRTINLLGLSILKNYIKFTYQSQIHTFTEEQLDQLHVFSTDGGRSAMSPRSVQYIVKNLINMATSIPKKMKDQYSVHTFRHCYAVYGLESGIDIYTLSKLLGHESIETTTIYLKLFDDQLKRAVENHPFANGLNKGDSNESFA</sequence>
<protein>
    <recommendedName>
        <fullName evidence="9">Integrase</fullName>
    </recommendedName>
</protein>
<dbReference type="EMBL" id="QUBQ01000001">
    <property type="protein sequence ID" value="REK76066.1"/>
    <property type="molecule type" value="Genomic_DNA"/>
</dbReference>
<dbReference type="InterPro" id="IPR011010">
    <property type="entry name" value="DNA_brk_join_enz"/>
</dbReference>
<dbReference type="PANTHER" id="PTHR30349">
    <property type="entry name" value="PHAGE INTEGRASE-RELATED"/>
    <property type="match status" value="1"/>
</dbReference>
<accession>A0A371PIL7</accession>
<evidence type="ECO:0000256" key="2">
    <source>
        <dbReference type="ARBA" id="ARBA00023125"/>
    </source>
</evidence>
<feature type="domain" description="Tyr recombinase" evidence="5">
    <location>
        <begin position="181"/>
        <end position="376"/>
    </location>
</feature>
<dbReference type="Pfam" id="PF00589">
    <property type="entry name" value="Phage_integrase"/>
    <property type="match status" value="1"/>
</dbReference>
<dbReference type="InterPro" id="IPR013762">
    <property type="entry name" value="Integrase-like_cat_sf"/>
</dbReference>
<evidence type="ECO:0000313" key="7">
    <source>
        <dbReference type="EMBL" id="REK76066.1"/>
    </source>
</evidence>
<dbReference type="PROSITE" id="PS51900">
    <property type="entry name" value="CB"/>
    <property type="match status" value="1"/>
</dbReference>
<organism evidence="7 8">
    <name type="scientific">Paenibacillus paeoniae</name>
    <dbReference type="NCBI Taxonomy" id="2292705"/>
    <lineage>
        <taxon>Bacteria</taxon>
        <taxon>Bacillati</taxon>
        <taxon>Bacillota</taxon>
        <taxon>Bacilli</taxon>
        <taxon>Bacillales</taxon>
        <taxon>Paenibacillaceae</taxon>
        <taxon>Paenibacillus</taxon>
    </lineage>
</organism>
<comment type="caution">
    <text evidence="7">The sequence shown here is derived from an EMBL/GenBank/DDBJ whole genome shotgun (WGS) entry which is preliminary data.</text>
</comment>
<name>A0A371PIL7_9BACL</name>
<feature type="domain" description="Core-binding (CB)" evidence="6">
    <location>
        <begin position="76"/>
        <end position="158"/>
    </location>
</feature>
<dbReference type="GO" id="GO:0015074">
    <property type="term" value="P:DNA integration"/>
    <property type="evidence" value="ECO:0007669"/>
    <property type="project" value="InterPro"/>
</dbReference>